<dbReference type="EMBL" id="NAJO01000069">
    <property type="protein sequence ID" value="OQN96267.1"/>
    <property type="molecule type" value="Genomic_DNA"/>
</dbReference>
<gene>
    <name evidence="1" type="ORF">B0A48_17829</name>
</gene>
<evidence type="ECO:0000313" key="2">
    <source>
        <dbReference type="Proteomes" id="UP000192596"/>
    </source>
</evidence>
<reference evidence="2" key="1">
    <citation type="submission" date="2017-03" db="EMBL/GenBank/DDBJ databases">
        <title>Genomes of endolithic fungi from Antarctica.</title>
        <authorList>
            <person name="Coleine C."/>
            <person name="Masonjones S."/>
            <person name="Stajich J.E."/>
        </authorList>
    </citation>
    <scope>NUCLEOTIDE SEQUENCE [LARGE SCALE GENOMIC DNA]</scope>
    <source>
        <strain evidence="2">CCFEE 5527</strain>
    </source>
</reference>
<dbReference type="AlphaFoldDB" id="A0A1V8SB61"/>
<dbReference type="Proteomes" id="UP000192596">
    <property type="component" value="Unassembled WGS sequence"/>
</dbReference>
<keyword evidence="2" id="KW-1185">Reference proteome</keyword>
<name>A0A1V8SB61_9PEZI</name>
<comment type="caution">
    <text evidence="1">The sequence shown here is derived from an EMBL/GenBank/DDBJ whole genome shotgun (WGS) entry which is preliminary data.</text>
</comment>
<sequence length="354" mass="39405">MANHKPATPSKLRFFILSEDLPNIILKHEAASRSEIMQSEPTDDFVAAYPNMNLGAPFTQLSLGLLPSTDDESLYIARHNLDPDQCLRLWKALGDDVSLTTIAKPHAFLATLAAESQLFNGETVQELEEKSRQALQVDALTTLGSHGILNSRASAVWLPYGTYPIGPPAIIYAQPDQPEADILPNTTLHATSTPRTLSEAITHLALLHFAYLSPEILARVFDALNVALQLLRWTSQEFFYEGVLHHPASSTHEAFDEHYAGWTPRRVEHVAATCAFLREFWACVPSLEQLEGVEWEGIGELRWRVAGTEEEREEDTGEWCDVCMGRMGSVVLGEAQNEKDEKVEVVVRLPPRIG</sequence>
<protein>
    <submittedName>
        <fullName evidence="1">Uncharacterized protein</fullName>
    </submittedName>
</protein>
<evidence type="ECO:0000313" key="1">
    <source>
        <dbReference type="EMBL" id="OQN96267.1"/>
    </source>
</evidence>
<proteinExistence type="predicted"/>
<accession>A0A1V8SB61</accession>
<organism evidence="1 2">
    <name type="scientific">Cryoendolithus antarcticus</name>
    <dbReference type="NCBI Taxonomy" id="1507870"/>
    <lineage>
        <taxon>Eukaryota</taxon>
        <taxon>Fungi</taxon>
        <taxon>Dikarya</taxon>
        <taxon>Ascomycota</taxon>
        <taxon>Pezizomycotina</taxon>
        <taxon>Dothideomycetes</taxon>
        <taxon>Dothideomycetidae</taxon>
        <taxon>Cladosporiales</taxon>
        <taxon>Cladosporiaceae</taxon>
        <taxon>Cryoendolithus</taxon>
    </lineage>
</organism>
<dbReference type="InParanoid" id="A0A1V8SB61"/>